<feature type="region of interest" description="Disordered" evidence="1">
    <location>
        <begin position="1"/>
        <end position="20"/>
    </location>
</feature>
<dbReference type="Proteomes" id="UP000322234">
    <property type="component" value="Unassembled WGS sequence"/>
</dbReference>
<feature type="compositionally biased region" description="Polar residues" evidence="1">
    <location>
        <begin position="78"/>
        <end position="96"/>
    </location>
</feature>
<evidence type="ECO:0000313" key="2">
    <source>
        <dbReference type="EMBL" id="MXQ86740.1"/>
    </source>
</evidence>
<feature type="region of interest" description="Disordered" evidence="1">
    <location>
        <begin position="78"/>
        <end position="104"/>
    </location>
</feature>
<gene>
    <name evidence="2" type="ORF">E5288_WYG012933</name>
</gene>
<protein>
    <submittedName>
        <fullName evidence="2">Uncharacterized protein</fullName>
    </submittedName>
</protein>
<comment type="caution">
    <text evidence="2">The sequence shown here is derived from an EMBL/GenBank/DDBJ whole genome shotgun (WGS) entry which is preliminary data.</text>
</comment>
<dbReference type="AlphaFoldDB" id="A0A6B0RA47"/>
<name>A0A6B0RA47_9CETA</name>
<evidence type="ECO:0000313" key="3">
    <source>
        <dbReference type="Proteomes" id="UP000322234"/>
    </source>
</evidence>
<accession>A0A6B0RA47</accession>
<evidence type="ECO:0000256" key="1">
    <source>
        <dbReference type="SAM" id="MobiDB-lite"/>
    </source>
</evidence>
<reference evidence="2" key="1">
    <citation type="submission" date="2019-10" db="EMBL/GenBank/DDBJ databases">
        <title>The sequence and de novo assembly of the wild yak genome.</title>
        <authorList>
            <person name="Liu Y."/>
        </authorList>
    </citation>
    <scope>NUCLEOTIDE SEQUENCE [LARGE SCALE GENOMIC DNA]</scope>
    <source>
        <strain evidence="2">WY2019</strain>
    </source>
</reference>
<sequence>MMGLFCNKDNGDDLNNVGSNEGNEWQRVVKRTGMGMDDGGLQELVSPLLSHHNLSFSLTGTGSKKEADEISHFLSSGQAGVQHVSPSSIPQTQPGNQGCDGYPKKPHVLTTLPTGHAPSRIEDFGAGSDSCSLKLCHPPQSHLQPGQLIHPPGCQVS</sequence>
<organism evidence="2 3">
    <name type="scientific">Bos mutus</name>
    <name type="common">wild yak</name>
    <dbReference type="NCBI Taxonomy" id="72004"/>
    <lineage>
        <taxon>Eukaryota</taxon>
        <taxon>Metazoa</taxon>
        <taxon>Chordata</taxon>
        <taxon>Craniata</taxon>
        <taxon>Vertebrata</taxon>
        <taxon>Euteleostomi</taxon>
        <taxon>Mammalia</taxon>
        <taxon>Eutheria</taxon>
        <taxon>Laurasiatheria</taxon>
        <taxon>Artiodactyla</taxon>
        <taxon>Ruminantia</taxon>
        <taxon>Pecora</taxon>
        <taxon>Bovidae</taxon>
        <taxon>Bovinae</taxon>
        <taxon>Bos</taxon>
    </lineage>
</organism>
<keyword evidence="3" id="KW-1185">Reference proteome</keyword>
<dbReference type="EMBL" id="VBQZ03000034">
    <property type="protein sequence ID" value="MXQ86740.1"/>
    <property type="molecule type" value="Genomic_DNA"/>
</dbReference>
<proteinExistence type="predicted"/>